<feature type="transmembrane region" description="Helical" evidence="5">
    <location>
        <begin position="432"/>
        <end position="459"/>
    </location>
</feature>
<dbReference type="Gene3D" id="6.10.250.2870">
    <property type="match status" value="1"/>
</dbReference>
<dbReference type="RefSeq" id="WP_204053450.1">
    <property type="nucleotide sequence ID" value="NZ_FTNI01000002.1"/>
</dbReference>
<accession>A0A1N6T0Q3</accession>
<dbReference type="AlphaFoldDB" id="A0A1N6T0Q3"/>
<name>A0A1N6T0Q3_9ACTN</name>
<dbReference type="InterPro" id="IPR050482">
    <property type="entry name" value="Sensor_HK_TwoCompSys"/>
</dbReference>
<gene>
    <name evidence="7" type="ORF">SAMN05421833_102178</name>
</gene>
<dbReference type="EMBL" id="FTNI01000002">
    <property type="protein sequence ID" value="SIQ46844.1"/>
    <property type="molecule type" value="Genomic_DNA"/>
</dbReference>
<dbReference type="CDD" id="cd16917">
    <property type="entry name" value="HATPase_UhpB-NarQ-NarX-like"/>
    <property type="match status" value="1"/>
</dbReference>
<evidence type="ECO:0000313" key="8">
    <source>
        <dbReference type="Proteomes" id="UP000186096"/>
    </source>
</evidence>
<protein>
    <submittedName>
        <fullName evidence="7">Signal transduction histidine kinase</fullName>
    </submittedName>
</protein>
<feature type="transmembrane region" description="Helical" evidence="5">
    <location>
        <begin position="375"/>
        <end position="395"/>
    </location>
</feature>
<keyword evidence="5" id="KW-0812">Transmembrane</keyword>
<evidence type="ECO:0000256" key="3">
    <source>
        <dbReference type="ARBA" id="ARBA00023012"/>
    </source>
</evidence>
<keyword evidence="1" id="KW-0808">Transferase</keyword>
<dbReference type="InterPro" id="IPR011712">
    <property type="entry name" value="Sig_transdc_His_kin_sub3_dim/P"/>
</dbReference>
<feature type="region of interest" description="Disordered" evidence="4">
    <location>
        <begin position="341"/>
        <end position="371"/>
    </location>
</feature>
<feature type="domain" description="Signal transduction histidine kinase subgroup 3 dimerisation and phosphoacceptor" evidence="6">
    <location>
        <begin position="539"/>
        <end position="597"/>
    </location>
</feature>
<dbReference type="GO" id="GO:0046983">
    <property type="term" value="F:protein dimerization activity"/>
    <property type="evidence" value="ECO:0007669"/>
    <property type="project" value="InterPro"/>
</dbReference>
<dbReference type="GO" id="GO:0000155">
    <property type="term" value="F:phosphorelay sensor kinase activity"/>
    <property type="evidence" value="ECO:0007669"/>
    <property type="project" value="InterPro"/>
</dbReference>
<dbReference type="PANTHER" id="PTHR24421:SF63">
    <property type="entry name" value="SENSOR HISTIDINE KINASE DESK"/>
    <property type="match status" value="1"/>
</dbReference>
<feature type="transmembrane region" description="Helical" evidence="5">
    <location>
        <begin position="110"/>
        <end position="128"/>
    </location>
</feature>
<keyword evidence="2 7" id="KW-0418">Kinase</keyword>
<feature type="transmembrane region" description="Helical" evidence="5">
    <location>
        <begin position="84"/>
        <end position="104"/>
    </location>
</feature>
<feature type="transmembrane region" description="Helical" evidence="5">
    <location>
        <begin position="497"/>
        <end position="515"/>
    </location>
</feature>
<evidence type="ECO:0000256" key="5">
    <source>
        <dbReference type="SAM" id="Phobius"/>
    </source>
</evidence>
<feature type="transmembrane region" description="Helical" evidence="5">
    <location>
        <begin position="401"/>
        <end position="420"/>
    </location>
</feature>
<dbReference type="PANTHER" id="PTHR24421">
    <property type="entry name" value="NITRATE/NITRITE SENSOR PROTEIN NARX-RELATED"/>
    <property type="match status" value="1"/>
</dbReference>
<feature type="region of interest" description="Disordered" evidence="4">
    <location>
        <begin position="273"/>
        <end position="293"/>
    </location>
</feature>
<keyword evidence="8" id="KW-1185">Reference proteome</keyword>
<sequence length="730" mass="75263">MRLARVIVVVVLAALASVYVVAGAPIALAVFGVQVLYLLKLRRWWLLAAQAVLVYTASVAGGVSTGILGFLAGSLLLTPAHRDTARVLAPLVVASAALIDAARGGATADATITVLLVSLVVFGLTRLVERAGEMHAARLSLAAAAVAAERLRLAAELNDGLGRSLEVIVEGGRRALAEPDRAGEVLASVTATARAALADARAASADYRATSLAPELVTARVMLDAAGIAVEVRGGHTEPLGPGGALLANVLREAVTDVVRRGTARLCVIETSEQGDEQGATETSEQRDKPGNTVRLRVIDDGHRTAESPDFDGLRLEEAGGTLVAGLSPTGHFVVEATLPRGHSPAALPGETGTAGAGAPEPPAGRRRRRPLPTLTHDASYAVSVAVLAAVLVGFSVKALLLLSGALVIPAAACLAVIVVMQLRSVNGRHMVALGVMAVLTYAPIPVFGPVWLGVAGFLAGPVLLAFPWPAAWPMTAAIVGGVAAAGMMFGLPAPVLANSTLSALVTGLVVYALLRLAQIVKELQAARESLARAAIVEERLRAARDLHDLLGHSLAAILLTCELARRLKCPRERIEEIVAMAEGARADLRSVSGEQRELSLADEVESARTVLSAAGIRVTVEPAGLNLPAEVGTVLGAVLREAVTNVLRHSEARHCAITMRAGEGGLLLRVSNDGVGSAGAHTGRTRPGSSGIGNLTTRLAALDGRLTSHVDGDRFTLEACVPHRAPVPA</sequence>
<reference evidence="8" key="1">
    <citation type="submission" date="2017-01" db="EMBL/GenBank/DDBJ databases">
        <authorList>
            <person name="Varghese N."/>
            <person name="Submissions S."/>
        </authorList>
    </citation>
    <scope>NUCLEOTIDE SEQUENCE [LARGE SCALE GENOMIC DNA]</scope>
    <source>
        <strain evidence="8">ATCC 12950</strain>
    </source>
</reference>
<dbReference type="Gene3D" id="3.30.565.10">
    <property type="entry name" value="Histidine kinase-like ATPase, C-terminal domain"/>
    <property type="match status" value="1"/>
</dbReference>
<dbReference type="Gene3D" id="1.20.5.1930">
    <property type="match status" value="1"/>
</dbReference>
<feature type="transmembrane region" description="Helical" evidence="5">
    <location>
        <begin position="53"/>
        <end position="77"/>
    </location>
</feature>
<feature type="compositionally biased region" description="Low complexity" evidence="4">
    <location>
        <begin position="345"/>
        <end position="359"/>
    </location>
</feature>
<organism evidence="7 8">
    <name type="scientific">Microbispora rosea</name>
    <dbReference type="NCBI Taxonomy" id="58117"/>
    <lineage>
        <taxon>Bacteria</taxon>
        <taxon>Bacillati</taxon>
        <taxon>Actinomycetota</taxon>
        <taxon>Actinomycetes</taxon>
        <taxon>Streptosporangiales</taxon>
        <taxon>Streptosporangiaceae</taxon>
        <taxon>Microbispora</taxon>
    </lineage>
</organism>
<keyword evidence="5" id="KW-1133">Transmembrane helix</keyword>
<evidence type="ECO:0000256" key="4">
    <source>
        <dbReference type="SAM" id="MobiDB-lite"/>
    </source>
</evidence>
<dbReference type="GO" id="GO:0016020">
    <property type="term" value="C:membrane"/>
    <property type="evidence" value="ECO:0007669"/>
    <property type="project" value="InterPro"/>
</dbReference>
<feature type="transmembrane region" description="Helical" evidence="5">
    <location>
        <begin position="471"/>
        <end position="490"/>
    </location>
</feature>
<keyword evidence="3" id="KW-0902">Two-component regulatory system</keyword>
<evidence type="ECO:0000259" key="6">
    <source>
        <dbReference type="Pfam" id="PF07730"/>
    </source>
</evidence>
<proteinExistence type="predicted"/>
<dbReference type="STRING" id="58117.SAMN05421833_102178"/>
<evidence type="ECO:0000256" key="2">
    <source>
        <dbReference type="ARBA" id="ARBA00022777"/>
    </source>
</evidence>
<dbReference type="InterPro" id="IPR036890">
    <property type="entry name" value="HATPase_C_sf"/>
</dbReference>
<evidence type="ECO:0000256" key="1">
    <source>
        <dbReference type="ARBA" id="ARBA00022679"/>
    </source>
</evidence>
<evidence type="ECO:0000313" key="7">
    <source>
        <dbReference type="EMBL" id="SIQ46844.1"/>
    </source>
</evidence>
<dbReference type="Proteomes" id="UP000186096">
    <property type="component" value="Unassembled WGS sequence"/>
</dbReference>
<keyword evidence="5" id="KW-0472">Membrane</keyword>
<dbReference type="SUPFAM" id="SSF55874">
    <property type="entry name" value="ATPase domain of HSP90 chaperone/DNA topoisomerase II/histidine kinase"/>
    <property type="match status" value="1"/>
</dbReference>
<dbReference type="Pfam" id="PF07730">
    <property type="entry name" value="HisKA_3"/>
    <property type="match status" value="1"/>
</dbReference>